<dbReference type="AlphaFoldDB" id="A0AAV4YGV2"/>
<feature type="compositionally biased region" description="Basic residues" evidence="1">
    <location>
        <begin position="364"/>
        <end position="374"/>
    </location>
</feature>
<sequence>MAEESSYSEEISRELPDQNTSFSRKRKSSTESFALKPDEMLSQNMKQNSKRKGNRTPHVLRDNDESENPPQFRKSHQSELADMPPKTANAISNRNGRISGPVRNSNQFSKDTSQQQEFDHRINIDPHSIQHDVRPQREQSKMNKIPNSIQQSHSLQNQGNDAYQVHIGSANQKKRNYNLHPASQNLPPSHIQQQQLHKSQPHLTEQQRMASHQTQPQPGRQLFHHPPPILGTTHHSSPGTGSQSLPSQHHKKYQPPEFRQPLAPQTNPPFPHPAVQPQSYPAPPPLSPNQGPVSNSFSNTNMQKIANPHPLDLQNNGPQYFAPPPQTFHTKTSYDRPSGLSKLPSLSSYERVAQSTVDHSKDGLHHHHHHHHHHEPLSSNSDPIGDVNLSDVPRTNDADRLGTIGIGFGGGGGGGGGGGFGGGGARGITVQIGGGGGGMTGLIPLGALGIAKNIVASLLPRPTLGLNSKVYLGVEVGRGGLGLLG</sequence>
<protein>
    <submittedName>
        <fullName evidence="2">Uncharacterized protein</fullName>
    </submittedName>
</protein>
<feature type="compositionally biased region" description="Basic and acidic residues" evidence="1">
    <location>
        <begin position="117"/>
        <end position="141"/>
    </location>
</feature>
<evidence type="ECO:0000256" key="1">
    <source>
        <dbReference type="SAM" id="MobiDB-lite"/>
    </source>
</evidence>
<keyword evidence="3" id="KW-1185">Reference proteome</keyword>
<name>A0AAV4YGV2_CAEEX</name>
<organism evidence="2 3">
    <name type="scientific">Caerostris extrusa</name>
    <name type="common">Bark spider</name>
    <name type="synonym">Caerostris bankana</name>
    <dbReference type="NCBI Taxonomy" id="172846"/>
    <lineage>
        <taxon>Eukaryota</taxon>
        <taxon>Metazoa</taxon>
        <taxon>Ecdysozoa</taxon>
        <taxon>Arthropoda</taxon>
        <taxon>Chelicerata</taxon>
        <taxon>Arachnida</taxon>
        <taxon>Araneae</taxon>
        <taxon>Araneomorphae</taxon>
        <taxon>Entelegynae</taxon>
        <taxon>Araneoidea</taxon>
        <taxon>Araneidae</taxon>
        <taxon>Caerostris</taxon>
    </lineage>
</organism>
<proteinExistence type="predicted"/>
<feature type="compositionally biased region" description="Polar residues" evidence="1">
    <location>
        <begin position="89"/>
        <end position="116"/>
    </location>
</feature>
<evidence type="ECO:0000313" key="3">
    <source>
        <dbReference type="Proteomes" id="UP001054945"/>
    </source>
</evidence>
<accession>A0AAV4YGV2</accession>
<dbReference type="Proteomes" id="UP001054945">
    <property type="component" value="Unassembled WGS sequence"/>
</dbReference>
<dbReference type="EMBL" id="BPLR01019256">
    <property type="protein sequence ID" value="GIZ05271.1"/>
    <property type="molecule type" value="Genomic_DNA"/>
</dbReference>
<comment type="caution">
    <text evidence="2">The sequence shown here is derived from an EMBL/GenBank/DDBJ whole genome shotgun (WGS) entry which is preliminary data.</text>
</comment>
<feature type="compositionally biased region" description="Pro residues" evidence="1">
    <location>
        <begin position="266"/>
        <end position="287"/>
    </location>
</feature>
<feature type="region of interest" description="Disordered" evidence="1">
    <location>
        <begin position="178"/>
        <end position="295"/>
    </location>
</feature>
<feature type="region of interest" description="Disordered" evidence="1">
    <location>
        <begin position="1"/>
        <end position="142"/>
    </location>
</feature>
<feature type="compositionally biased region" description="Polar residues" evidence="1">
    <location>
        <begin position="233"/>
        <end position="247"/>
    </location>
</feature>
<gene>
    <name evidence="2" type="primary">AVEN_164592_1</name>
    <name evidence="2" type="ORF">CEXT_115981</name>
</gene>
<feature type="region of interest" description="Disordered" evidence="1">
    <location>
        <begin position="324"/>
        <end position="396"/>
    </location>
</feature>
<reference evidence="2 3" key="1">
    <citation type="submission" date="2021-06" db="EMBL/GenBank/DDBJ databases">
        <title>Caerostris extrusa draft genome.</title>
        <authorList>
            <person name="Kono N."/>
            <person name="Arakawa K."/>
        </authorList>
    </citation>
    <scope>NUCLEOTIDE SEQUENCE [LARGE SCALE GENOMIC DNA]</scope>
</reference>
<feature type="compositionally biased region" description="Polar residues" evidence="1">
    <location>
        <begin position="181"/>
        <end position="218"/>
    </location>
</feature>
<evidence type="ECO:0000313" key="2">
    <source>
        <dbReference type="EMBL" id="GIZ05271.1"/>
    </source>
</evidence>
<feature type="compositionally biased region" description="Low complexity" evidence="1">
    <location>
        <begin position="337"/>
        <end position="348"/>
    </location>
</feature>